<dbReference type="InterPro" id="IPR011051">
    <property type="entry name" value="RmlC_Cupin_sf"/>
</dbReference>
<comment type="caution">
    <text evidence="6">The sequence shown here is derived from an EMBL/GenBank/DDBJ whole genome shotgun (WGS) entry which is preliminary data.</text>
</comment>
<feature type="domain" description="HTH araC/xylS-type" evidence="5">
    <location>
        <begin position="170"/>
        <end position="267"/>
    </location>
</feature>
<dbReference type="InterPro" id="IPR009057">
    <property type="entry name" value="Homeodomain-like_sf"/>
</dbReference>
<proteinExistence type="predicted"/>
<keyword evidence="3" id="KW-0804">Transcription</keyword>
<protein>
    <submittedName>
        <fullName evidence="6">Helix-turn-helix transcriptional regulator</fullName>
    </submittedName>
</protein>
<dbReference type="RefSeq" id="WP_316973633.1">
    <property type="nucleotide sequence ID" value="NZ_JAWIIJ010000006.1"/>
</dbReference>
<dbReference type="SUPFAM" id="SSF51182">
    <property type="entry name" value="RmlC-like cupins"/>
    <property type="match status" value="1"/>
</dbReference>
<evidence type="ECO:0000313" key="7">
    <source>
        <dbReference type="Proteomes" id="UP001269819"/>
    </source>
</evidence>
<feature type="region of interest" description="Disordered" evidence="4">
    <location>
        <begin position="23"/>
        <end position="42"/>
    </location>
</feature>
<dbReference type="InterPro" id="IPR018062">
    <property type="entry name" value="HTH_AraC-typ_CS"/>
</dbReference>
<dbReference type="Proteomes" id="UP001269819">
    <property type="component" value="Unassembled WGS sequence"/>
</dbReference>
<accession>A0ABU3VXG2</accession>
<dbReference type="InterPro" id="IPR014710">
    <property type="entry name" value="RmlC-like_jellyroll"/>
</dbReference>
<evidence type="ECO:0000256" key="1">
    <source>
        <dbReference type="ARBA" id="ARBA00023015"/>
    </source>
</evidence>
<evidence type="ECO:0000313" key="6">
    <source>
        <dbReference type="EMBL" id="MDV2078975.1"/>
    </source>
</evidence>
<dbReference type="SUPFAM" id="SSF46689">
    <property type="entry name" value="Homeodomain-like"/>
    <property type="match status" value="1"/>
</dbReference>
<dbReference type="Pfam" id="PF12833">
    <property type="entry name" value="HTH_18"/>
    <property type="match status" value="1"/>
</dbReference>
<dbReference type="PANTHER" id="PTHR11019:SF159">
    <property type="entry name" value="TRANSCRIPTIONAL REGULATOR-RELATED"/>
    <property type="match status" value="1"/>
</dbReference>
<dbReference type="Gene3D" id="2.60.120.10">
    <property type="entry name" value="Jelly Rolls"/>
    <property type="match status" value="1"/>
</dbReference>
<dbReference type="Gene3D" id="1.10.10.60">
    <property type="entry name" value="Homeodomain-like"/>
    <property type="match status" value="1"/>
</dbReference>
<evidence type="ECO:0000256" key="4">
    <source>
        <dbReference type="SAM" id="MobiDB-lite"/>
    </source>
</evidence>
<dbReference type="PROSITE" id="PS00041">
    <property type="entry name" value="HTH_ARAC_FAMILY_1"/>
    <property type="match status" value="1"/>
</dbReference>
<name>A0ABU3VXG2_9GAMM</name>
<sequence length="290" mass="32609">MNDSNNVHDNEFSEWLGGPPLISRRWKDNSNDSQRPGERSYNWHRHRRGQMFSVESGLIHVETQEGSWILPPHRAGWIPPEAMHVIRFSSAPNGWMLMLTPEVCEDLPDKPCVIGVSELLEALVTRTIDWSKLDPLVADQERILGVIIDEIGRTPHESLHLPIPKEARLASLTRMILEDPAKYRTIEQWAATSAMSARTLRRLIREETGMSFGQWRQQAQLIHALEMLARGATVADVAHALGYASPSNFIVMFRRALGDSPAHYFANAPFGEGASCSGQLIPDSILRFSS</sequence>
<dbReference type="PANTHER" id="PTHR11019">
    <property type="entry name" value="HTH-TYPE TRANSCRIPTIONAL REGULATOR NIMR"/>
    <property type="match status" value="1"/>
</dbReference>
<dbReference type="SMART" id="SM00342">
    <property type="entry name" value="HTH_ARAC"/>
    <property type="match status" value="1"/>
</dbReference>
<dbReference type="EMBL" id="JAWIIJ010000006">
    <property type="protein sequence ID" value="MDV2078975.1"/>
    <property type="molecule type" value="Genomic_DNA"/>
</dbReference>
<keyword evidence="1" id="KW-0805">Transcription regulation</keyword>
<keyword evidence="2" id="KW-0238">DNA-binding</keyword>
<evidence type="ECO:0000259" key="5">
    <source>
        <dbReference type="PROSITE" id="PS01124"/>
    </source>
</evidence>
<organism evidence="6 7">
    <name type="scientific">Marinobacter xestospongiae</name>
    <dbReference type="NCBI Taxonomy" id="994319"/>
    <lineage>
        <taxon>Bacteria</taxon>
        <taxon>Pseudomonadati</taxon>
        <taxon>Pseudomonadota</taxon>
        <taxon>Gammaproteobacteria</taxon>
        <taxon>Pseudomonadales</taxon>
        <taxon>Marinobacteraceae</taxon>
        <taxon>Marinobacter</taxon>
    </lineage>
</organism>
<keyword evidence="7" id="KW-1185">Reference proteome</keyword>
<dbReference type="InterPro" id="IPR018060">
    <property type="entry name" value="HTH_AraC"/>
</dbReference>
<evidence type="ECO:0000256" key="2">
    <source>
        <dbReference type="ARBA" id="ARBA00023125"/>
    </source>
</evidence>
<dbReference type="PROSITE" id="PS01124">
    <property type="entry name" value="HTH_ARAC_FAMILY_2"/>
    <property type="match status" value="1"/>
</dbReference>
<gene>
    <name evidence="6" type="ORF">RYS15_09765</name>
</gene>
<evidence type="ECO:0000256" key="3">
    <source>
        <dbReference type="ARBA" id="ARBA00023163"/>
    </source>
</evidence>
<reference evidence="6 7" key="1">
    <citation type="submission" date="2023-10" db="EMBL/GenBank/DDBJ databases">
        <title>Characteristics and mechanism of a salt-tolerant marine origin heterotrophic nitrifying- aerobic denitrifying bacteria Marinobacter xestospongiae HN1.</title>
        <authorList>
            <person name="Qi R."/>
        </authorList>
    </citation>
    <scope>NUCLEOTIDE SEQUENCE [LARGE SCALE GENOMIC DNA]</scope>
    <source>
        <strain evidence="6 7">HN1</strain>
    </source>
</reference>
<feature type="compositionally biased region" description="Basic and acidic residues" evidence="4">
    <location>
        <begin position="25"/>
        <end position="38"/>
    </location>
</feature>
<dbReference type="CDD" id="cd06124">
    <property type="entry name" value="cupin_NimR-like_N"/>
    <property type="match status" value="1"/>
</dbReference>
<feature type="non-terminal residue" evidence="6">
    <location>
        <position position="290"/>
    </location>
</feature>